<accession>A0ABZ1X3D8</accession>
<dbReference type="RefSeq" id="WP_329267981.1">
    <property type="nucleotide sequence ID" value="NZ_CP109011.1"/>
</dbReference>
<evidence type="ECO:0000313" key="2">
    <source>
        <dbReference type="EMBL" id="WUT46631.1"/>
    </source>
</evidence>
<sequence length="123" mass="13040">MRESMAAGRQVSDHPGRLTAHLGNTGSEKFTEAAEHFISSWGYGMGRLVKNADLIADRLQQTADGYAGTDEQVADSMRGGTATGGSSASQGPVTAWVQAHVIEPTGIDDLSRDIDDTWKSVFG</sequence>
<dbReference type="Proteomes" id="UP001432168">
    <property type="component" value="Chromosome"/>
</dbReference>
<evidence type="ECO:0000256" key="1">
    <source>
        <dbReference type="SAM" id="MobiDB-lite"/>
    </source>
</evidence>
<evidence type="ECO:0008006" key="4">
    <source>
        <dbReference type="Google" id="ProtNLM"/>
    </source>
</evidence>
<gene>
    <name evidence="2" type="ORF">OG929_31925</name>
</gene>
<keyword evidence="3" id="KW-1185">Reference proteome</keyword>
<dbReference type="EMBL" id="CP109011">
    <property type="protein sequence ID" value="WUT46631.1"/>
    <property type="molecule type" value="Genomic_DNA"/>
</dbReference>
<name>A0ABZ1X3D8_9ACTN</name>
<proteinExistence type="predicted"/>
<organism evidence="2 3">
    <name type="scientific">Streptomyces pseudovenezuelae</name>
    <dbReference type="NCBI Taxonomy" id="67350"/>
    <lineage>
        <taxon>Bacteria</taxon>
        <taxon>Bacillati</taxon>
        <taxon>Actinomycetota</taxon>
        <taxon>Actinomycetes</taxon>
        <taxon>Kitasatosporales</taxon>
        <taxon>Streptomycetaceae</taxon>
        <taxon>Streptomyces</taxon>
        <taxon>Streptomyces aurantiacus group</taxon>
    </lineage>
</organism>
<evidence type="ECO:0000313" key="3">
    <source>
        <dbReference type="Proteomes" id="UP001432168"/>
    </source>
</evidence>
<feature type="region of interest" description="Disordered" evidence="1">
    <location>
        <begin position="1"/>
        <end position="25"/>
    </location>
</feature>
<reference evidence="2" key="1">
    <citation type="submission" date="2022-10" db="EMBL/GenBank/DDBJ databases">
        <title>The complete genomes of actinobacterial strains from the NBC collection.</title>
        <authorList>
            <person name="Joergensen T.S."/>
            <person name="Alvarez Arevalo M."/>
            <person name="Sterndorff E.B."/>
            <person name="Faurdal D."/>
            <person name="Vuksanovic O."/>
            <person name="Mourched A.-S."/>
            <person name="Charusanti P."/>
            <person name="Shaw S."/>
            <person name="Blin K."/>
            <person name="Weber T."/>
        </authorList>
    </citation>
    <scope>NUCLEOTIDE SEQUENCE</scope>
    <source>
        <strain evidence="2">NBC_00686</strain>
    </source>
</reference>
<protein>
    <recommendedName>
        <fullName evidence="4">WXG100 family type VII secretion target</fullName>
    </recommendedName>
</protein>
<feature type="region of interest" description="Disordered" evidence="1">
    <location>
        <begin position="66"/>
        <end position="92"/>
    </location>
</feature>